<reference evidence="5" key="1">
    <citation type="journal article" date="2021" name="Open Biol.">
        <title>Shared evolutionary footprints suggest mitochondrial oxidative damage underlies multiple complex I losses in fungi.</title>
        <authorList>
            <person name="Schikora-Tamarit M.A."/>
            <person name="Marcet-Houben M."/>
            <person name="Nosek J."/>
            <person name="Gabaldon T."/>
        </authorList>
    </citation>
    <scope>NUCLEOTIDE SEQUENCE</scope>
    <source>
        <strain evidence="5">CBS2887</strain>
    </source>
</reference>
<dbReference type="Proteomes" id="UP000774326">
    <property type="component" value="Unassembled WGS sequence"/>
</dbReference>
<dbReference type="GO" id="GO:0008270">
    <property type="term" value="F:zinc ion binding"/>
    <property type="evidence" value="ECO:0007669"/>
    <property type="project" value="InterPro"/>
</dbReference>
<evidence type="ECO:0000313" key="5">
    <source>
        <dbReference type="EMBL" id="KAH3685612.1"/>
    </source>
</evidence>
<proteinExistence type="predicted"/>
<dbReference type="InterPro" id="IPR036864">
    <property type="entry name" value="Zn2-C6_fun-type_DNA-bd_sf"/>
</dbReference>
<dbReference type="Pfam" id="PF00172">
    <property type="entry name" value="Zn_clus"/>
    <property type="match status" value="1"/>
</dbReference>
<dbReference type="OrthoDB" id="3598904at2759"/>
<dbReference type="CDD" id="cd00067">
    <property type="entry name" value="GAL4"/>
    <property type="match status" value="1"/>
</dbReference>
<dbReference type="GO" id="GO:0000981">
    <property type="term" value="F:DNA-binding transcription factor activity, RNA polymerase II-specific"/>
    <property type="evidence" value="ECO:0007669"/>
    <property type="project" value="InterPro"/>
</dbReference>
<dbReference type="GO" id="GO:0005634">
    <property type="term" value="C:nucleus"/>
    <property type="evidence" value="ECO:0007669"/>
    <property type="project" value="UniProtKB-SubCell"/>
</dbReference>
<dbReference type="SUPFAM" id="SSF57701">
    <property type="entry name" value="Zn2/Cys6 DNA-binding domain"/>
    <property type="match status" value="1"/>
</dbReference>
<comment type="caution">
    <text evidence="5">The sequence shown here is derived from an EMBL/GenBank/DDBJ whole genome shotgun (WGS) entry which is preliminary data.</text>
</comment>
<evidence type="ECO:0000256" key="3">
    <source>
        <dbReference type="SAM" id="MobiDB-lite"/>
    </source>
</evidence>
<protein>
    <recommendedName>
        <fullName evidence="4">Zn(2)-C6 fungal-type domain-containing protein</fullName>
    </recommendedName>
</protein>
<evidence type="ECO:0000256" key="1">
    <source>
        <dbReference type="ARBA" id="ARBA00004123"/>
    </source>
</evidence>
<keyword evidence="2" id="KW-0539">Nucleus</keyword>
<feature type="domain" description="Zn(2)-C6 fungal-type" evidence="4">
    <location>
        <begin position="14"/>
        <end position="57"/>
    </location>
</feature>
<accession>A0A9P8Q7V1</accession>
<gene>
    <name evidence="5" type="ORF">WICPIJ_003412</name>
</gene>
<evidence type="ECO:0000259" key="4">
    <source>
        <dbReference type="SMART" id="SM00066"/>
    </source>
</evidence>
<dbReference type="PANTHER" id="PTHR37534:SF46">
    <property type="entry name" value="ZN(II)2CYS6 TRANSCRIPTION FACTOR (EUROFUNG)"/>
    <property type="match status" value="1"/>
</dbReference>
<evidence type="ECO:0000256" key="2">
    <source>
        <dbReference type="ARBA" id="ARBA00023242"/>
    </source>
</evidence>
<organism evidence="5 6">
    <name type="scientific">Wickerhamomyces pijperi</name>
    <name type="common">Yeast</name>
    <name type="synonym">Pichia pijperi</name>
    <dbReference type="NCBI Taxonomy" id="599730"/>
    <lineage>
        <taxon>Eukaryota</taxon>
        <taxon>Fungi</taxon>
        <taxon>Dikarya</taxon>
        <taxon>Ascomycota</taxon>
        <taxon>Saccharomycotina</taxon>
        <taxon>Saccharomycetes</taxon>
        <taxon>Phaffomycetales</taxon>
        <taxon>Wickerhamomycetaceae</taxon>
        <taxon>Wickerhamomyces</taxon>
    </lineage>
</organism>
<dbReference type="InterPro" id="IPR001138">
    <property type="entry name" value="Zn2Cys6_DnaBD"/>
</dbReference>
<dbReference type="Pfam" id="PF11951">
    <property type="entry name" value="Fungal_trans_2"/>
    <property type="match status" value="1"/>
</dbReference>
<dbReference type="PANTHER" id="PTHR37534">
    <property type="entry name" value="TRANSCRIPTIONAL ACTIVATOR PROTEIN UGA3"/>
    <property type="match status" value="1"/>
</dbReference>
<dbReference type="EMBL" id="JAEUBG010001863">
    <property type="protein sequence ID" value="KAH3685612.1"/>
    <property type="molecule type" value="Genomic_DNA"/>
</dbReference>
<evidence type="ECO:0000313" key="6">
    <source>
        <dbReference type="Proteomes" id="UP000774326"/>
    </source>
</evidence>
<dbReference type="AlphaFoldDB" id="A0A9P8Q7V1"/>
<reference evidence="5" key="2">
    <citation type="submission" date="2021-01" db="EMBL/GenBank/DDBJ databases">
        <authorList>
            <person name="Schikora-Tamarit M.A."/>
        </authorList>
    </citation>
    <scope>NUCLEOTIDE SEQUENCE</scope>
    <source>
        <strain evidence="5">CBS2887</strain>
    </source>
</reference>
<keyword evidence="6" id="KW-1185">Reference proteome</keyword>
<dbReference type="InterPro" id="IPR021858">
    <property type="entry name" value="Fun_TF"/>
</dbReference>
<comment type="subcellular location">
    <subcellularLocation>
        <location evidence="1">Nucleus</location>
    </subcellularLocation>
</comment>
<dbReference type="Gene3D" id="4.10.240.10">
    <property type="entry name" value="Zn(2)-C6 fungal-type DNA-binding domain"/>
    <property type="match status" value="1"/>
</dbReference>
<sequence>MSKVVHDKPKPKITRVRTGCWTCKRRRKCDEAKPTCNNCLEKGKVCEGYGVRLSFDVDDSRHSSSKINKKGEAIYGFRGRPRLNESLSKRSQPENQTSATKTAEFKFMVNTDLKKYSHSPVSQSSELLQIPSVQSPPRQISLQTPTVVIPRLAQPTQTVNSLLYHLPPLQDITPKLDIPESTDPVFPKLSTRHGSDSAVTRDHTPLDDSIKTSAFLKDFRIFEDMFPSLISNSQAANSDVPSFINSLSRGISFVAPSFNKPAHELQQPSMNVTMSANYETTEENLILKHFFNTLLPLTDAHPSTPWPQLILKYCDFEVAKSCFISLACIHLYETQGASEFYKTGMDHITATMEYLINYLKDLYENENGLSLDGSDDRALDVKKLVIHLKEQRSTEENRTNFMVILILIHVHLLFSILESGRTALGRTFFELANAIVSDPEFKGYLNGIEGSSTLVGNIAWFDIISAMVSPDCRLPDSDDIWLGSKDSVFSTSKLMGCPPEIFKIMKQFCILRKEFKDKNQVLDEDIMSRFKMIKHRLLDYREYVDYEDQNFGYPERLKCTQCWTLALLLNLYQLVKPKETTLINEFINEFINVYSSLSSLSPIISQMVWPVFTVSCSATLEKQRQSCEKYLIALYQNTKSGTVSSVIKLTKKCWTTGVSIDEILSGEEWFASGIDFLVI</sequence>
<name>A0A9P8Q7V1_WICPI</name>
<feature type="region of interest" description="Disordered" evidence="3">
    <location>
        <begin position="72"/>
        <end position="102"/>
    </location>
</feature>
<dbReference type="SMART" id="SM00066">
    <property type="entry name" value="GAL4"/>
    <property type="match status" value="1"/>
</dbReference>